<dbReference type="InterPro" id="IPR000838">
    <property type="entry name" value="RNA_pol_sigma70_ECF_CS"/>
</dbReference>
<dbReference type="Pfam" id="PF08281">
    <property type="entry name" value="Sigma70_r4_2"/>
    <property type="match status" value="1"/>
</dbReference>
<keyword evidence="2 6" id="KW-0805">Transcription regulation</keyword>
<dbReference type="Pfam" id="PF04542">
    <property type="entry name" value="Sigma70_r2"/>
    <property type="match status" value="1"/>
</dbReference>
<dbReference type="GO" id="GO:0016987">
    <property type="term" value="F:sigma factor activity"/>
    <property type="evidence" value="ECO:0007669"/>
    <property type="project" value="UniProtKB-KW"/>
</dbReference>
<dbReference type="NCBIfam" id="TIGR02937">
    <property type="entry name" value="sigma70-ECF"/>
    <property type="match status" value="1"/>
</dbReference>
<dbReference type="Proteomes" id="UP000553059">
    <property type="component" value="Unassembled WGS sequence"/>
</dbReference>
<feature type="domain" description="RNA polymerase sigma-70 region 2" evidence="7">
    <location>
        <begin position="19"/>
        <end position="84"/>
    </location>
</feature>
<evidence type="ECO:0000256" key="6">
    <source>
        <dbReference type="RuleBase" id="RU000716"/>
    </source>
</evidence>
<dbReference type="InterPro" id="IPR013325">
    <property type="entry name" value="RNA_pol_sigma_r2"/>
</dbReference>
<evidence type="ECO:0000259" key="7">
    <source>
        <dbReference type="Pfam" id="PF04542"/>
    </source>
</evidence>
<comment type="similarity">
    <text evidence="1 6">Belongs to the sigma-70 factor family. ECF subfamily.</text>
</comment>
<evidence type="ECO:0000256" key="3">
    <source>
        <dbReference type="ARBA" id="ARBA00023082"/>
    </source>
</evidence>
<dbReference type="Gene3D" id="3.40.50.150">
    <property type="entry name" value="Vaccinia Virus protein VP39"/>
    <property type="match status" value="1"/>
</dbReference>
<reference evidence="10 11" key="1">
    <citation type="journal article" date="2020" name="Biotechnol. Biofuels">
        <title>New insights from the biogas microbiome by comprehensive genome-resolved metagenomics of nearly 1600 species originating from multiple anaerobic digesters.</title>
        <authorList>
            <person name="Campanaro S."/>
            <person name="Treu L."/>
            <person name="Rodriguez-R L.M."/>
            <person name="Kovalovszki A."/>
            <person name="Ziels R.M."/>
            <person name="Maus I."/>
            <person name="Zhu X."/>
            <person name="Kougias P.G."/>
            <person name="Basile A."/>
            <person name="Luo G."/>
            <person name="Schluter A."/>
            <person name="Konstantinidis K.T."/>
            <person name="Angelidaki I."/>
        </authorList>
    </citation>
    <scope>NUCLEOTIDE SEQUENCE [LARGE SCALE GENOMIC DNA]</scope>
    <source>
        <strain evidence="10">AS05jafATM_4</strain>
    </source>
</reference>
<dbReference type="GO" id="GO:0003677">
    <property type="term" value="F:DNA binding"/>
    <property type="evidence" value="ECO:0007669"/>
    <property type="project" value="UniProtKB-KW"/>
</dbReference>
<dbReference type="InterPro" id="IPR039425">
    <property type="entry name" value="RNA_pol_sigma-70-like"/>
</dbReference>
<proteinExistence type="inferred from homology"/>
<evidence type="ECO:0000259" key="9">
    <source>
        <dbReference type="Pfam" id="PF08281"/>
    </source>
</evidence>
<name>A0A7C6Z2N8_9FIRM</name>
<keyword evidence="5 6" id="KW-0804">Transcription</keyword>
<dbReference type="SUPFAM" id="SSF53335">
    <property type="entry name" value="S-adenosyl-L-methionine-dependent methyltransferases"/>
    <property type="match status" value="1"/>
</dbReference>
<gene>
    <name evidence="10" type="ORF">GX523_02725</name>
</gene>
<dbReference type="InterPro" id="IPR036388">
    <property type="entry name" value="WH-like_DNA-bd_sf"/>
</dbReference>
<dbReference type="SUPFAM" id="SSF88659">
    <property type="entry name" value="Sigma3 and sigma4 domains of RNA polymerase sigma factors"/>
    <property type="match status" value="1"/>
</dbReference>
<dbReference type="PROSITE" id="PS01063">
    <property type="entry name" value="SIGMA70_ECF"/>
    <property type="match status" value="1"/>
</dbReference>
<organism evidence="10 11">
    <name type="scientific">Desulfitobacterium dehalogenans</name>
    <dbReference type="NCBI Taxonomy" id="36854"/>
    <lineage>
        <taxon>Bacteria</taxon>
        <taxon>Bacillati</taxon>
        <taxon>Bacillota</taxon>
        <taxon>Clostridia</taxon>
        <taxon>Eubacteriales</taxon>
        <taxon>Desulfitobacteriaceae</taxon>
        <taxon>Desulfitobacterium</taxon>
    </lineage>
</organism>
<comment type="caution">
    <text evidence="10">The sequence shown here is derived from an EMBL/GenBank/DDBJ whole genome shotgun (WGS) entry which is preliminary data.</text>
</comment>
<dbReference type="CDD" id="cd02440">
    <property type="entry name" value="AdoMet_MTases"/>
    <property type="match status" value="1"/>
</dbReference>
<dbReference type="GO" id="GO:0006950">
    <property type="term" value="P:response to stress"/>
    <property type="evidence" value="ECO:0007669"/>
    <property type="project" value="UniProtKB-ARBA"/>
</dbReference>
<evidence type="ECO:0000313" key="10">
    <source>
        <dbReference type="EMBL" id="HHY25666.1"/>
    </source>
</evidence>
<dbReference type="PANTHER" id="PTHR43133">
    <property type="entry name" value="RNA POLYMERASE ECF-TYPE SIGMA FACTO"/>
    <property type="match status" value="1"/>
</dbReference>
<dbReference type="InterPro" id="IPR029063">
    <property type="entry name" value="SAM-dependent_MTases_sf"/>
</dbReference>
<dbReference type="AlphaFoldDB" id="A0A7C6Z2N8"/>
<dbReference type="InterPro" id="IPR013249">
    <property type="entry name" value="RNA_pol_sigma70_r4_t2"/>
</dbReference>
<keyword evidence="3 6" id="KW-0731">Sigma factor</keyword>
<feature type="domain" description="Methyltransferase type 11" evidence="8">
    <location>
        <begin position="254"/>
        <end position="351"/>
    </location>
</feature>
<evidence type="ECO:0000313" key="11">
    <source>
        <dbReference type="Proteomes" id="UP000553059"/>
    </source>
</evidence>
<dbReference type="InterPro" id="IPR014284">
    <property type="entry name" value="RNA_pol_sigma-70_dom"/>
</dbReference>
<feature type="domain" description="RNA polymerase sigma factor 70 region 4 type 2" evidence="9">
    <location>
        <begin position="116"/>
        <end position="167"/>
    </location>
</feature>
<dbReference type="InterPro" id="IPR007627">
    <property type="entry name" value="RNA_pol_sigma70_r2"/>
</dbReference>
<evidence type="ECO:0000256" key="2">
    <source>
        <dbReference type="ARBA" id="ARBA00023015"/>
    </source>
</evidence>
<dbReference type="InterPro" id="IPR013216">
    <property type="entry name" value="Methyltransf_11"/>
</dbReference>
<dbReference type="PANTHER" id="PTHR43133:SF8">
    <property type="entry name" value="RNA POLYMERASE SIGMA FACTOR HI_1459-RELATED"/>
    <property type="match status" value="1"/>
</dbReference>
<dbReference type="Gene3D" id="1.10.10.10">
    <property type="entry name" value="Winged helix-like DNA-binding domain superfamily/Winged helix DNA-binding domain"/>
    <property type="match status" value="1"/>
</dbReference>
<dbReference type="Gene3D" id="1.10.1740.10">
    <property type="match status" value="1"/>
</dbReference>
<evidence type="ECO:0000256" key="4">
    <source>
        <dbReference type="ARBA" id="ARBA00023125"/>
    </source>
</evidence>
<evidence type="ECO:0000259" key="8">
    <source>
        <dbReference type="Pfam" id="PF08241"/>
    </source>
</evidence>
<dbReference type="SUPFAM" id="SSF88946">
    <property type="entry name" value="Sigma2 domain of RNA polymerase sigma factors"/>
    <property type="match status" value="1"/>
</dbReference>
<dbReference type="Pfam" id="PF08241">
    <property type="entry name" value="Methyltransf_11"/>
    <property type="match status" value="1"/>
</dbReference>
<keyword evidence="4 6" id="KW-0238">DNA-binding</keyword>
<protein>
    <recommendedName>
        <fullName evidence="6">RNA polymerase sigma factor</fullName>
    </recommendedName>
</protein>
<accession>A0A7C6Z2N8</accession>
<evidence type="ECO:0000256" key="1">
    <source>
        <dbReference type="ARBA" id="ARBA00010641"/>
    </source>
</evidence>
<evidence type="ECO:0000256" key="5">
    <source>
        <dbReference type="ARBA" id="ARBA00023163"/>
    </source>
</evidence>
<sequence length="423" mass="48691">MSKDLAESTKEPLKFDDIFMQYYPCIYKFIRWMTQDEDCAQDLAQETFLRVFVNIGTRPDHNISAWLHTIARNLCNDYWRKNKRISSRELLLKDALEYEQIASKPLAAIENEETSEQIYKVLNLLKSEQRRALILREIEGLSYDDAAKIMGISVSAYTSLLSRARNRFIKLIMAPCTKMEKGLFTPKEYTVLYRWFGIDAWPENPEQEIVHKAKNYFDNSADSFDKFRNSLYPCHLDQIILSRVLNEDPHMIGDFGSGTGQFTLKASSSTNLKKAYAFDISPNMINFSKQRFKRKGLHHIHCLPADLNSIPLEDETLDIGYCLVVLHHLYDPGKAIKEMTRTLKPGGQLIIGDFGSHNYNLFVKNNRDLWSGFNPDQMAKWLNEAGLESVDIKEEKDCVFSSTTQEGELVKIPLLVSSGIKKI</sequence>
<dbReference type="GO" id="GO:0006352">
    <property type="term" value="P:DNA-templated transcription initiation"/>
    <property type="evidence" value="ECO:0007669"/>
    <property type="project" value="InterPro"/>
</dbReference>
<dbReference type="EMBL" id="DUTF01000062">
    <property type="protein sequence ID" value="HHY25666.1"/>
    <property type="molecule type" value="Genomic_DNA"/>
</dbReference>
<dbReference type="CDD" id="cd06171">
    <property type="entry name" value="Sigma70_r4"/>
    <property type="match status" value="1"/>
</dbReference>
<dbReference type="GO" id="GO:0008757">
    <property type="term" value="F:S-adenosylmethionine-dependent methyltransferase activity"/>
    <property type="evidence" value="ECO:0007669"/>
    <property type="project" value="InterPro"/>
</dbReference>
<dbReference type="InterPro" id="IPR013324">
    <property type="entry name" value="RNA_pol_sigma_r3/r4-like"/>
</dbReference>